<dbReference type="PANTHER" id="PTHR38457">
    <property type="entry name" value="REGULATOR ABRB-RELATED"/>
    <property type="match status" value="1"/>
</dbReference>
<dbReference type="Pfam" id="PF05145">
    <property type="entry name" value="AbrB"/>
    <property type="match status" value="1"/>
</dbReference>
<organism evidence="2 3">
    <name type="scientific">Bacillus yapensis</name>
    <dbReference type="NCBI Taxonomy" id="2492960"/>
    <lineage>
        <taxon>Bacteria</taxon>
        <taxon>Bacillati</taxon>
        <taxon>Bacillota</taxon>
        <taxon>Bacilli</taxon>
        <taxon>Bacillales</taxon>
        <taxon>Bacillaceae</taxon>
        <taxon>Bacillus</taxon>
    </lineage>
</organism>
<feature type="transmembrane region" description="Helical" evidence="1">
    <location>
        <begin position="266"/>
        <end position="286"/>
    </location>
</feature>
<dbReference type="GO" id="GO:0016020">
    <property type="term" value="C:membrane"/>
    <property type="evidence" value="ECO:0007669"/>
    <property type="project" value="InterPro"/>
</dbReference>
<evidence type="ECO:0000313" key="3">
    <source>
        <dbReference type="Proteomes" id="UP000271374"/>
    </source>
</evidence>
<reference evidence="2 3" key="1">
    <citation type="submission" date="2018-12" db="EMBL/GenBank/DDBJ databases">
        <title>Bacillus yapensis draft genome sequence.</title>
        <authorList>
            <person name="Yu L."/>
            <person name="Xu X."/>
            <person name="Tang X."/>
        </authorList>
    </citation>
    <scope>NUCLEOTIDE SEQUENCE [LARGE SCALE GENOMIC DNA]</scope>
    <source>
        <strain evidence="2 3">XXST-01</strain>
    </source>
</reference>
<gene>
    <name evidence="2" type="ORF">EKG37_13755</name>
</gene>
<keyword evidence="1" id="KW-0472">Membrane</keyword>
<dbReference type="EMBL" id="RXNT01000011">
    <property type="protein sequence ID" value="RTR30081.1"/>
    <property type="molecule type" value="Genomic_DNA"/>
</dbReference>
<feature type="transmembrane region" description="Helical" evidence="1">
    <location>
        <begin position="179"/>
        <end position="202"/>
    </location>
</feature>
<dbReference type="AlphaFoldDB" id="A0A3S0IRU8"/>
<dbReference type="OrthoDB" id="5460360at2"/>
<dbReference type="PIRSF" id="PIRSF038991">
    <property type="entry name" value="Protein_AbrB"/>
    <property type="match status" value="1"/>
</dbReference>
<feature type="transmembrane region" description="Helical" evidence="1">
    <location>
        <begin position="134"/>
        <end position="159"/>
    </location>
</feature>
<dbReference type="NCBIfam" id="TIGR03082">
    <property type="entry name" value="Gneg_AbrB_dup"/>
    <property type="match status" value="2"/>
</dbReference>
<dbReference type="InterPro" id="IPR017516">
    <property type="entry name" value="AbrB_dup"/>
</dbReference>
<keyword evidence="1" id="KW-1133">Transmembrane helix</keyword>
<evidence type="ECO:0000256" key="1">
    <source>
        <dbReference type="SAM" id="Phobius"/>
    </source>
</evidence>
<feature type="transmembrane region" description="Helical" evidence="1">
    <location>
        <begin position="235"/>
        <end position="254"/>
    </location>
</feature>
<sequence length="361" mass="39469">MLILILRTLVIAIAGALIANFIHLPIPWLLGSMVSVLIASRMGLKLYWPRRMRDIAIVIVGYSIGLSFTKDALRLILIQLPSIFLATIFIIGFCVALAYLISKITGLDYPSVLIGSIPGGLSQMLLLGEEIKGVNLSIVTFLQVSRLILIIIFVPLLVFSPLVKNGSTNASMVIHSPTITLVDLFPNILVFIPVVLLSIILAKKFKFPTPYLVGPIFGTAIVGLVGFQGPSLPSSVLDVSQLMIGSYIGLLIHFEEIEHKLKMVGVAISSGVLLLLGSWGLSWLFAHMKHISFSTSALSLAPGGMDQMGIIAAEIHADLSIVAGYQLFRLFFIFFVVPPILRIFIHHLYRKKGLEPHKIEV</sequence>
<feature type="transmembrane region" description="Helical" evidence="1">
    <location>
        <begin position="327"/>
        <end position="345"/>
    </location>
</feature>
<dbReference type="GO" id="GO:0010468">
    <property type="term" value="P:regulation of gene expression"/>
    <property type="evidence" value="ECO:0007669"/>
    <property type="project" value="InterPro"/>
</dbReference>
<dbReference type="PANTHER" id="PTHR38457:SF1">
    <property type="entry name" value="REGULATOR ABRB-RELATED"/>
    <property type="match status" value="1"/>
</dbReference>
<name>A0A3S0IRU8_9BACI</name>
<dbReference type="InterPro" id="IPR007820">
    <property type="entry name" value="AbrB_fam"/>
</dbReference>
<feature type="transmembrane region" description="Helical" evidence="1">
    <location>
        <begin position="83"/>
        <end position="101"/>
    </location>
</feature>
<protein>
    <submittedName>
        <fullName evidence="2">AbrB family transcriptional regulator</fullName>
    </submittedName>
</protein>
<comment type="caution">
    <text evidence="2">The sequence shown here is derived from an EMBL/GenBank/DDBJ whole genome shotgun (WGS) entry which is preliminary data.</text>
</comment>
<accession>A0A3S0IRU8</accession>
<keyword evidence="3" id="KW-1185">Reference proteome</keyword>
<evidence type="ECO:0000313" key="2">
    <source>
        <dbReference type="EMBL" id="RTR30081.1"/>
    </source>
</evidence>
<keyword evidence="1" id="KW-0812">Transmembrane</keyword>
<feature type="transmembrane region" description="Helical" evidence="1">
    <location>
        <begin position="209"/>
        <end position="229"/>
    </location>
</feature>
<dbReference type="Proteomes" id="UP000271374">
    <property type="component" value="Unassembled WGS sequence"/>
</dbReference>
<feature type="transmembrane region" description="Helical" evidence="1">
    <location>
        <begin position="55"/>
        <end position="77"/>
    </location>
</feature>
<proteinExistence type="predicted"/>